<evidence type="ECO:0000313" key="3">
    <source>
        <dbReference type="EMBL" id="RXH54993.1"/>
    </source>
</evidence>
<dbReference type="PROSITE" id="PS50851">
    <property type="entry name" value="CHEW"/>
    <property type="match status" value="1"/>
</dbReference>
<evidence type="ECO:0000259" key="2">
    <source>
        <dbReference type="PROSITE" id="PS50851"/>
    </source>
</evidence>
<reference evidence="3 4" key="1">
    <citation type="submission" date="2018-11" db="EMBL/GenBank/DDBJ databases">
        <authorList>
            <person name="Mardanov A.V."/>
            <person name="Ravin N.V."/>
            <person name="Dedysh S.N."/>
        </authorList>
    </citation>
    <scope>NUCLEOTIDE SEQUENCE [LARGE SCALE GENOMIC DNA]</scope>
    <source>
        <strain evidence="3 4">AF10</strain>
    </source>
</reference>
<evidence type="ECO:0000256" key="1">
    <source>
        <dbReference type="SAM" id="MobiDB-lite"/>
    </source>
</evidence>
<dbReference type="RefSeq" id="WP_128914685.1">
    <property type="nucleotide sequence ID" value="NZ_RDSM01000003.1"/>
</dbReference>
<dbReference type="GO" id="GO:0007165">
    <property type="term" value="P:signal transduction"/>
    <property type="evidence" value="ECO:0007669"/>
    <property type="project" value="InterPro"/>
</dbReference>
<dbReference type="SUPFAM" id="SSF50341">
    <property type="entry name" value="CheW-like"/>
    <property type="match status" value="1"/>
</dbReference>
<dbReference type="EMBL" id="RDSM01000003">
    <property type="protein sequence ID" value="RXH54993.1"/>
    <property type="molecule type" value="Genomic_DNA"/>
</dbReference>
<reference evidence="4" key="2">
    <citation type="submission" date="2019-02" db="EMBL/GenBank/DDBJ databases">
        <title>Granulicella sibirica sp. nov., a psychrotolerant acidobacterium isolated from an organic soil layer in forested tundra, West Siberia.</title>
        <authorList>
            <person name="Oshkin I.Y."/>
            <person name="Kulichevskaya I.S."/>
            <person name="Rijpstra W.I.C."/>
            <person name="Sinninghe Damste J.S."/>
            <person name="Rakitin A.L."/>
            <person name="Ravin N.V."/>
            <person name="Dedysh S.N."/>
        </authorList>
    </citation>
    <scope>NUCLEOTIDE SEQUENCE [LARGE SCALE GENOMIC DNA]</scope>
    <source>
        <strain evidence="4">AF10</strain>
    </source>
</reference>
<gene>
    <name evidence="3" type="ORF">GRAN_4097</name>
</gene>
<dbReference type="Proteomes" id="UP000289437">
    <property type="component" value="Unassembled WGS sequence"/>
</dbReference>
<dbReference type="PANTHER" id="PTHR22617:SF23">
    <property type="entry name" value="CHEMOTAXIS PROTEIN CHEW"/>
    <property type="match status" value="1"/>
</dbReference>
<proteinExistence type="predicted"/>
<feature type="region of interest" description="Disordered" evidence="1">
    <location>
        <begin position="115"/>
        <end position="153"/>
    </location>
</feature>
<dbReference type="GO" id="GO:0006935">
    <property type="term" value="P:chemotaxis"/>
    <property type="evidence" value="ECO:0007669"/>
    <property type="project" value="InterPro"/>
</dbReference>
<dbReference type="InterPro" id="IPR036061">
    <property type="entry name" value="CheW-like_dom_sf"/>
</dbReference>
<dbReference type="InterPro" id="IPR002545">
    <property type="entry name" value="CheW-lke_dom"/>
</dbReference>
<evidence type="ECO:0000313" key="4">
    <source>
        <dbReference type="Proteomes" id="UP000289437"/>
    </source>
</evidence>
<sequence length="153" mass="16707">MNGEEPETPEEVSLFSISIGEDLFAIETAKVREVVEHPQMRRVPLAPSHIVGVMPYRGEILSAVSFRALLGYSETRPTGCIIVLEDEQTCELWGLSVDAARGVLTAQTSTLQPNRDARNGLFDGTYETSSGPIIRLDPNRLKPASRGDSPCAH</sequence>
<accession>A0A4Q0SVA0</accession>
<dbReference type="SMART" id="SM00260">
    <property type="entry name" value="CheW"/>
    <property type="match status" value="1"/>
</dbReference>
<dbReference type="Pfam" id="PF01584">
    <property type="entry name" value="CheW"/>
    <property type="match status" value="1"/>
</dbReference>
<organism evidence="3 4">
    <name type="scientific">Granulicella sibirica</name>
    <dbReference type="NCBI Taxonomy" id="2479048"/>
    <lineage>
        <taxon>Bacteria</taxon>
        <taxon>Pseudomonadati</taxon>
        <taxon>Acidobacteriota</taxon>
        <taxon>Terriglobia</taxon>
        <taxon>Terriglobales</taxon>
        <taxon>Acidobacteriaceae</taxon>
        <taxon>Granulicella</taxon>
    </lineage>
</organism>
<dbReference type="PANTHER" id="PTHR22617">
    <property type="entry name" value="CHEMOTAXIS SENSOR HISTIDINE KINASE-RELATED"/>
    <property type="match status" value="1"/>
</dbReference>
<dbReference type="Gene3D" id="2.30.30.40">
    <property type="entry name" value="SH3 Domains"/>
    <property type="match status" value="1"/>
</dbReference>
<feature type="domain" description="CheW-like" evidence="2">
    <location>
        <begin position="11"/>
        <end position="147"/>
    </location>
</feature>
<comment type="caution">
    <text evidence="3">The sequence shown here is derived from an EMBL/GenBank/DDBJ whole genome shotgun (WGS) entry which is preliminary data.</text>
</comment>
<dbReference type="AlphaFoldDB" id="A0A4Q0SVA0"/>
<keyword evidence="4" id="KW-1185">Reference proteome</keyword>
<dbReference type="GO" id="GO:0005829">
    <property type="term" value="C:cytosol"/>
    <property type="evidence" value="ECO:0007669"/>
    <property type="project" value="TreeGrafter"/>
</dbReference>
<dbReference type="OrthoDB" id="9790406at2"/>
<dbReference type="Gene3D" id="2.40.50.180">
    <property type="entry name" value="CheA-289, Domain 4"/>
    <property type="match status" value="1"/>
</dbReference>
<protein>
    <submittedName>
        <fullName evidence="3">Positive regulator of CheA protein activity (CheW)</fullName>
    </submittedName>
</protein>
<name>A0A4Q0SVA0_9BACT</name>
<dbReference type="InterPro" id="IPR039315">
    <property type="entry name" value="CheW"/>
</dbReference>